<organism evidence="3 4">
    <name type="scientific">Mastigocoleus testarum BC008</name>
    <dbReference type="NCBI Taxonomy" id="371196"/>
    <lineage>
        <taxon>Bacteria</taxon>
        <taxon>Bacillati</taxon>
        <taxon>Cyanobacteriota</taxon>
        <taxon>Cyanophyceae</taxon>
        <taxon>Nostocales</taxon>
        <taxon>Hapalosiphonaceae</taxon>
        <taxon>Mastigocoleus</taxon>
    </lineage>
</organism>
<dbReference type="Proteomes" id="UP000053372">
    <property type="component" value="Unassembled WGS sequence"/>
</dbReference>
<evidence type="ECO:0000259" key="1">
    <source>
        <dbReference type="Pfam" id="PF03364"/>
    </source>
</evidence>
<dbReference type="CDD" id="cd08866">
    <property type="entry name" value="SRPBCC_11"/>
    <property type="match status" value="1"/>
</dbReference>
<dbReference type="EMBL" id="LMTZ01000148">
    <property type="protein sequence ID" value="KST62898.1"/>
    <property type="molecule type" value="Genomic_DNA"/>
</dbReference>
<comment type="caution">
    <text evidence="3">The sequence shown here is derived from an EMBL/GenBank/DDBJ whole genome shotgun (WGS) entry which is preliminary data.</text>
</comment>
<keyword evidence="4" id="KW-1185">Reference proteome</keyword>
<dbReference type="Pfam" id="PF03364">
    <property type="entry name" value="Polyketide_cyc"/>
    <property type="match status" value="1"/>
</dbReference>
<dbReference type="PANTHER" id="PTHR34060">
    <property type="entry name" value="POLYKETIDE CYCLASE / DEHYDRASE AND LIPID TRANSPORT PROTEIN"/>
    <property type="match status" value="1"/>
</dbReference>
<sequence>MKVTEKHYAPKKINFSAFSNSNTNQENLTADAVNSEAVDVKVEKISERQRRISANIHILRPIEQVWKVLTDYEALTQFVPNLVKSRLLPHPTGGIRLEQIGSGQLLRMNFSARVVLDLEEYFPDKICFEMVEGDFKVFCGCWLLAPIYLEGEVATSLCYTIEILPRLTMPVGLIERRMSDDLRSNLLAVRQRTENLFSYA</sequence>
<evidence type="ECO:0000313" key="2">
    <source>
        <dbReference type="EMBL" id="KST62846.1"/>
    </source>
</evidence>
<dbReference type="RefSeq" id="WP_036264855.1">
    <property type="nucleotide sequence ID" value="NZ_LMTZ01000148.1"/>
</dbReference>
<protein>
    <submittedName>
        <fullName evidence="3">Cyclase</fullName>
    </submittedName>
</protein>
<dbReference type="OrthoDB" id="539556at2"/>
<dbReference type="SUPFAM" id="SSF55961">
    <property type="entry name" value="Bet v1-like"/>
    <property type="match status" value="1"/>
</dbReference>
<dbReference type="InterPro" id="IPR005031">
    <property type="entry name" value="COQ10_START"/>
</dbReference>
<dbReference type="InterPro" id="IPR023393">
    <property type="entry name" value="START-like_dom_sf"/>
</dbReference>
<name>A0A0V7ZED6_9CYAN</name>
<accession>A0A0V7ZED6</accession>
<gene>
    <name evidence="2" type="ORF">BC008_11025</name>
    <name evidence="3" type="ORF">BC008_11310</name>
</gene>
<feature type="domain" description="Coenzyme Q-binding protein COQ10 START" evidence="1">
    <location>
        <begin position="60"/>
        <end position="185"/>
    </location>
</feature>
<evidence type="ECO:0000313" key="4">
    <source>
        <dbReference type="Proteomes" id="UP000053372"/>
    </source>
</evidence>
<dbReference type="AlphaFoldDB" id="A0A0V7ZED6"/>
<reference evidence="3 4" key="1">
    <citation type="journal article" date="2015" name="Genome Announc.">
        <title>Draft Genome of the Euendolithic (true boring) Cyanobacterium Mastigocoleus testarum strain BC008.</title>
        <authorList>
            <person name="Guida B.S."/>
            <person name="Garcia-Pichel F."/>
        </authorList>
    </citation>
    <scope>NUCLEOTIDE SEQUENCE [LARGE SCALE GENOMIC DNA]</scope>
    <source>
        <strain evidence="3 4">BC008</strain>
    </source>
</reference>
<dbReference type="EMBL" id="LMTZ01000149">
    <property type="protein sequence ID" value="KST62846.1"/>
    <property type="molecule type" value="Genomic_DNA"/>
</dbReference>
<dbReference type="Gene3D" id="3.30.530.20">
    <property type="match status" value="1"/>
</dbReference>
<evidence type="ECO:0000313" key="3">
    <source>
        <dbReference type="EMBL" id="KST62898.1"/>
    </source>
</evidence>
<dbReference type="PANTHER" id="PTHR34060:SF1">
    <property type="entry name" value="POLYKETIDE CYCLASE _ DEHYDRASE AND LIPID TRANSPORT PROTEIN"/>
    <property type="match status" value="1"/>
</dbReference>
<proteinExistence type="predicted"/>